<feature type="compositionally biased region" description="Low complexity" evidence="1">
    <location>
        <begin position="110"/>
        <end position="127"/>
    </location>
</feature>
<proteinExistence type="predicted"/>
<feature type="compositionally biased region" description="Basic and acidic residues" evidence="1">
    <location>
        <begin position="148"/>
        <end position="157"/>
    </location>
</feature>
<evidence type="ECO:0000313" key="2">
    <source>
        <dbReference type="EMBL" id="GFY42679.1"/>
    </source>
</evidence>
<keyword evidence="3" id="KW-1185">Reference proteome</keyword>
<accession>A0A8X7BUN7</accession>
<gene>
    <name evidence="2" type="ORF">TNIN_469121</name>
</gene>
<sequence>MGYKRKVPASRSAGPERKKSRRQIRDQQESFDIILHIHQAKIISWDVIREFSSRPSGRAVQAHGEPVRSRRKPFSRPSPYSFNQHRQSRQQGRQQPKQSLRSRRSSPILSKQSRQSKQQGRQQSEKSLMSRWSSLNLSKQSQHSRQQGRQEPKDSPKSRRSTLLEVHIEDVKERR</sequence>
<evidence type="ECO:0000313" key="3">
    <source>
        <dbReference type="Proteomes" id="UP000886998"/>
    </source>
</evidence>
<name>A0A8X7BUN7_9ARAC</name>
<feature type="region of interest" description="Disordered" evidence="1">
    <location>
        <begin position="1"/>
        <end position="25"/>
    </location>
</feature>
<protein>
    <submittedName>
        <fullName evidence="2">Uncharacterized protein</fullName>
    </submittedName>
</protein>
<feature type="region of interest" description="Disordered" evidence="1">
    <location>
        <begin position="53"/>
        <end position="175"/>
    </location>
</feature>
<evidence type="ECO:0000256" key="1">
    <source>
        <dbReference type="SAM" id="MobiDB-lite"/>
    </source>
</evidence>
<feature type="compositionally biased region" description="Low complexity" evidence="1">
    <location>
        <begin position="75"/>
        <end position="99"/>
    </location>
</feature>
<organism evidence="2 3">
    <name type="scientific">Trichonephila inaurata madagascariensis</name>
    <dbReference type="NCBI Taxonomy" id="2747483"/>
    <lineage>
        <taxon>Eukaryota</taxon>
        <taxon>Metazoa</taxon>
        <taxon>Ecdysozoa</taxon>
        <taxon>Arthropoda</taxon>
        <taxon>Chelicerata</taxon>
        <taxon>Arachnida</taxon>
        <taxon>Araneae</taxon>
        <taxon>Araneomorphae</taxon>
        <taxon>Entelegynae</taxon>
        <taxon>Araneoidea</taxon>
        <taxon>Nephilidae</taxon>
        <taxon>Trichonephila</taxon>
        <taxon>Trichonephila inaurata</taxon>
    </lineage>
</organism>
<dbReference type="EMBL" id="BMAV01003240">
    <property type="protein sequence ID" value="GFY42679.1"/>
    <property type="molecule type" value="Genomic_DNA"/>
</dbReference>
<reference evidence="2" key="1">
    <citation type="submission" date="2020-08" db="EMBL/GenBank/DDBJ databases">
        <title>Multicomponent nature underlies the extraordinary mechanical properties of spider dragline silk.</title>
        <authorList>
            <person name="Kono N."/>
            <person name="Nakamura H."/>
            <person name="Mori M."/>
            <person name="Yoshida Y."/>
            <person name="Ohtoshi R."/>
            <person name="Malay A.D."/>
            <person name="Moran D.A.P."/>
            <person name="Tomita M."/>
            <person name="Numata K."/>
            <person name="Arakawa K."/>
        </authorList>
    </citation>
    <scope>NUCLEOTIDE SEQUENCE</scope>
</reference>
<comment type="caution">
    <text evidence="2">The sequence shown here is derived from an EMBL/GenBank/DDBJ whole genome shotgun (WGS) entry which is preliminary data.</text>
</comment>
<feature type="compositionally biased region" description="Polar residues" evidence="1">
    <location>
        <begin position="130"/>
        <end position="147"/>
    </location>
</feature>
<dbReference type="Proteomes" id="UP000886998">
    <property type="component" value="Unassembled WGS sequence"/>
</dbReference>
<dbReference type="AlphaFoldDB" id="A0A8X7BUN7"/>
<feature type="compositionally biased region" description="Basic and acidic residues" evidence="1">
    <location>
        <begin position="166"/>
        <end position="175"/>
    </location>
</feature>